<reference evidence="5" key="1">
    <citation type="submission" date="2020-06" db="EMBL/GenBank/DDBJ databases">
        <title>Draft genome sequences of strains closely related to Aspergillus parafelis and Aspergillus hiratsukae.</title>
        <authorList>
            <person name="Dos Santos R.A.C."/>
            <person name="Rivero-Menendez O."/>
            <person name="Steenwyk J.L."/>
            <person name="Mead M.E."/>
            <person name="Goldman G.H."/>
            <person name="Alastruey-Izquierdo A."/>
            <person name="Rokas A."/>
        </authorList>
    </citation>
    <scope>NUCLEOTIDE SEQUENCE</scope>
    <source>
        <strain evidence="4">CNM-CM5623</strain>
        <strain evidence="5">CNM-CM7691</strain>
    </source>
</reference>
<dbReference type="Pfam" id="PF06766">
    <property type="entry name" value="Hydrophobin_2"/>
    <property type="match status" value="1"/>
</dbReference>
<dbReference type="Proteomes" id="UP000641853">
    <property type="component" value="Unassembled WGS sequence"/>
</dbReference>
<dbReference type="AlphaFoldDB" id="A0A8H6QYP1"/>
<keyword evidence="3" id="KW-0732">Signal</keyword>
<keyword evidence="6" id="KW-1185">Reference proteome</keyword>
<sequence>MKLSAILLAAVLGMPVYGQGENGADGGSSVCGDGLIYTQAQCCKAQAFDLADVDCKPPREAPSSLESFKALCAAEDDTPLL</sequence>
<keyword evidence="2" id="KW-1015">Disulfide bond</keyword>
<dbReference type="Gene3D" id="3.20.120.10">
    <property type="entry name" value="Hydrophobin"/>
    <property type="match status" value="1"/>
</dbReference>
<feature type="chain" id="PRO_5036431034" evidence="3">
    <location>
        <begin position="19"/>
        <end position="81"/>
    </location>
</feature>
<evidence type="ECO:0000313" key="5">
    <source>
        <dbReference type="EMBL" id="KAF7181854.1"/>
    </source>
</evidence>
<accession>A0A8H6QYP1</accession>
<dbReference type="SUPFAM" id="SSF101751">
    <property type="entry name" value="Hydrophobin II, HfbII"/>
    <property type="match status" value="1"/>
</dbReference>
<comment type="caution">
    <text evidence="5">The sequence shown here is derived from an EMBL/GenBank/DDBJ whole genome shotgun (WGS) entry which is preliminary data.</text>
</comment>
<evidence type="ECO:0000256" key="2">
    <source>
        <dbReference type="ARBA" id="ARBA00023157"/>
    </source>
</evidence>
<dbReference type="OrthoDB" id="4362626at2759"/>
<name>A0A8H6QYP1_9EURO</name>
<dbReference type="GO" id="GO:0005576">
    <property type="term" value="C:extracellular region"/>
    <property type="evidence" value="ECO:0007669"/>
    <property type="project" value="InterPro"/>
</dbReference>
<evidence type="ECO:0000256" key="1">
    <source>
        <dbReference type="ARBA" id="ARBA00009576"/>
    </source>
</evidence>
<feature type="signal peptide" evidence="3">
    <location>
        <begin position="1"/>
        <end position="18"/>
    </location>
</feature>
<dbReference type="InterPro" id="IPR010636">
    <property type="entry name" value="Class_II_hydrophobin"/>
</dbReference>
<dbReference type="CDD" id="cd23508">
    <property type="entry name" value="hydrophobin_II"/>
    <property type="match status" value="1"/>
</dbReference>
<dbReference type="EMBL" id="JACBAG010001799">
    <property type="protein sequence ID" value="KAF7181854.1"/>
    <property type="molecule type" value="Genomic_DNA"/>
</dbReference>
<proteinExistence type="inferred from homology"/>
<protein>
    <submittedName>
        <fullName evidence="5">Uncharacterized protein</fullName>
    </submittedName>
</protein>
<dbReference type="InterPro" id="IPR036686">
    <property type="entry name" value="Class_II_Hydrophobin_sf"/>
</dbReference>
<dbReference type="Proteomes" id="UP000654922">
    <property type="component" value="Unassembled WGS sequence"/>
</dbReference>
<dbReference type="EMBL" id="JACBAE010001352">
    <property type="protein sequence ID" value="KAF7162562.1"/>
    <property type="molecule type" value="Genomic_DNA"/>
</dbReference>
<evidence type="ECO:0000313" key="6">
    <source>
        <dbReference type="Proteomes" id="UP000641853"/>
    </source>
</evidence>
<organism evidence="5 6">
    <name type="scientific">Aspergillus felis</name>
    <dbReference type="NCBI Taxonomy" id="1287682"/>
    <lineage>
        <taxon>Eukaryota</taxon>
        <taxon>Fungi</taxon>
        <taxon>Dikarya</taxon>
        <taxon>Ascomycota</taxon>
        <taxon>Pezizomycotina</taxon>
        <taxon>Eurotiomycetes</taxon>
        <taxon>Eurotiomycetidae</taxon>
        <taxon>Eurotiales</taxon>
        <taxon>Aspergillaceae</taxon>
        <taxon>Aspergillus</taxon>
        <taxon>Aspergillus subgen. Fumigati</taxon>
    </lineage>
</organism>
<evidence type="ECO:0000256" key="3">
    <source>
        <dbReference type="SAM" id="SignalP"/>
    </source>
</evidence>
<comment type="similarity">
    <text evidence="1">Belongs to the cerato-ulmin hydrophobin family.</text>
</comment>
<evidence type="ECO:0000313" key="4">
    <source>
        <dbReference type="EMBL" id="KAF7162562.1"/>
    </source>
</evidence>
<gene>
    <name evidence="4" type="ORF">CNMCM5623_007808</name>
    <name evidence="5" type="ORF">CNMCM7691_001151</name>
</gene>